<accession>A0ABR3LCM1</accession>
<gene>
    <name evidence="7" type="ORF">QQF64_020278</name>
</gene>
<sequence length="250" mass="28009">MVLGPGSPSGRSPFEIPLRRDLLSQAGGDHRTHNTVPIEEESQQKKNQLVQTQTGVQQMMQERMKKIQEIQHSVEMRKRCQSELLLLMEEQQKATEKQAEDLIKELQQEITDLRSRNYELEQLSHTDDHLHLIQVSPAPRDNTLLSKPAAPSRPLGDRGLRRGCHVSLTYLPGIEGSLLSGSSPVGGWEGDPAYLALRRIAMFGLRTIPSTWIVSGPPRDGRSLSVYETHHISLCSHRVGSTAFVIRTIS</sequence>
<keyword evidence="8" id="KW-1185">Reference proteome</keyword>
<evidence type="ECO:0000256" key="1">
    <source>
        <dbReference type="ARBA" id="ARBA00022723"/>
    </source>
</evidence>
<dbReference type="InterPro" id="IPR051051">
    <property type="entry name" value="E3_ubiq-ligase_TRIM/RNF"/>
</dbReference>
<keyword evidence="2" id="KW-0863">Zinc-finger</keyword>
<dbReference type="PANTHER" id="PTHR25465">
    <property type="entry name" value="B-BOX DOMAIN CONTAINING"/>
    <property type="match status" value="1"/>
</dbReference>
<organism evidence="7 8">
    <name type="scientific">Cirrhinus molitorella</name>
    <name type="common">mud carp</name>
    <dbReference type="NCBI Taxonomy" id="172907"/>
    <lineage>
        <taxon>Eukaryota</taxon>
        <taxon>Metazoa</taxon>
        <taxon>Chordata</taxon>
        <taxon>Craniata</taxon>
        <taxon>Vertebrata</taxon>
        <taxon>Euteleostomi</taxon>
        <taxon>Actinopterygii</taxon>
        <taxon>Neopterygii</taxon>
        <taxon>Teleostei</taxon>
        <taxon>Ostariophysi</taxon>
        <taxon>Cypriniformes</taxon>
        <taxon>Cyprinidae</taxon>
        <taxon>Labeoninae</taxon>
        <taxon>Labeonini</taxon>
        <taxon>Cirrhinus</taxon>
    </lineage>
</organism>
<evidence type="ECO:0000256" key="3">
    <source>
        <dbReference type="ARBA" id="ARBA00022833"/>
    </source>
</evidence>
<comment type="caution">
    <text evidence="7">The sequence shown here is derived from an EMBL/GenBank/DDBJ whole genome shotgun (WGS) entry which is preliminary data.</text>
</comment>
<feature type="coiled-coil region" evidence="4">
    <location>
        <begin position="85"/>
        <end position="123"/>
    </location>
</feature>
<evidence type="ECO:0000313" key="7">
    <source>
        <dbReference type="EMBL" id="KAL1249273.1"/>
    </source>
</evidence>
<dbReference type="Proteomes" id="UP001558613">
    <property type="component" value="Unassembled WGS sequence"/>
</dbReference>
<evidence type="ECO:0000256" key="4">
    <source>
        <dbReference type="SAM" id="Coils"/>
    </source>
</evidence>
<dbReference type="Pfam" id="PF25600">
    <property type="entry name" value="TRIM_CC"/>
    <property type="match status" value="1"/>
</dbReference>
<protein>
    <recommendedName>
        <fullName evidence="6">TRIM8/14/16/25/29/45/65 coiled-coil region domain-containing protein</fullName>
    </recommendedName>
</protein>
<evidence type="ECO:0000256" key="2">
    <source>
        <dbReference type="ARBA" id="ARBA00022771"/>
    </source>
</evidence>
<keyword evidence="4" id="KW-0175">Coiled coil</keyword>
<keyword evidence="3" id="KW-0862">Zinc</keyword>
<reference evidence="7 8" key="1">
    <citation type="submission" date="2023-09" db="EMBL/GenBank/DDBJ databases">
        <authorList>
            <person name="Wang M."/>
        </authorList>
    </citation>
    <scope>NUCLEOTIDE SEQUENCE [LARGE SCALE GENOMIC DNA]</scope>
    <source>
        <strain evidence="7">GT-2023</strain>
        <tissue evidence="7">Liver</tissue>
    </source>
</reference>
<dbReference type="EMBL" id="JAYMGO010000023">
    <property type="protein sequence ID" value="KAL1249273.1"/>
    <property type="molecule type" value="Genomic_DNA"/>
</dbReference>
<evidence type="ECO:0000259" key="6">
    <source>
        <dbReference type="Pfam" id="PF25600"/>
    </source>
</evidence>
<keyword evidence="1" id="KW-0479">Metal-binding</keyword>
<name>A0ABR3LCM1_9TELE</name>
<evidence type="ECO:0000313" key="8">
    <source>
        <dbReference type="Proteomes" id="UP001558613"/>
    </source>
</evidence>
<evidence type="ECO:0000256" key="5">
    <source>
        <dbReference type="SAM" id="MobiDB-lite"/>
    </source>
</evidence>
<dbReference type="InterPro" id="IPR058030">
    <property type="entry name" value="TRIM8/14/16/25/29/45/65_CC"/>
</dbReference>
<feature type="domain" description="TRIM8/14/16/25/29/45/65 coiled-coil region" evidence="6">
    <location>
        <begin position="39"/>
        <end position="138"/>
    </location>
</feature>
<feature type="region of interest" description="Disordered" evidence="5">
    <location>
        <begin position="26"/>
        <end position="46"/>
    </location>
</feature>
<dbReference type="PANTHER" id="PTHR25465:SF32">
    <property type="entry name" value="BLOODTHIRSTY-RELATED GENE FAMILY, MEMBER 16 ISOFORM X1-RELATED"/>
    <property type="match status" value="1"/>
</dbReference>
<proteinExistence type="predicted"/>